<proteinExistence type="predicted"/>
<sequence length="178" mass="21296">MVAFTDVDRVQTLNQTLIPEMKIRDQYIAYFEDCAELAQWNEKEKLLYLATSLKQQARMHYSSLPVAEKRSCKLLTNRLEQRLRSKRQQNRWLSKMQNRMRGKTETIAAFGDEIRLLSQKAYSTLDQEAQEMLALQHFYKNVSAEMRCRLMDKIARQLVKLWRWLSVMKRCWDVRGKV</sequence>
<comment type="caution">
    <text evidence="1">The sequence shown here is derived from an EMBL/GenBank/DDBJ whole genome shotgun (WGS) entry which is preliminary data.</text>
</comment>
<evidence type="ECO:0000313" key="2">
    <source>
        <dbReference type="Proteomes" id="UP000828390"/>
    </source>
</evidence>
<dbReference type="PANTHER" id="PTHR45823:SF1">
    <property type="entry name" value="T-SNARE COILED-COIL HOMOLOGY DOMAIN-CONTAINING PROTEIN"/>
    <property type="match status" value="1"/>
</dbReference>
<dbReference type="AlphaFoldDB" id="A0A9D4E9W0"/>
<reference evidence="1" key="1">
    <citation type="journal article" date="2019" name="bioRxiv">
        <title>The Genome of the Zebra Mussel, Dreissena polymorpha: A Resource for Invasive Species Research.</title>
        <authorList>
            <person name="McCartney M.A."/>
            <person name="Auch B."/>
            <person name="Kono T."/>
            <person name="Mallez S."/>
            <person name="Zhang Y."/>
            <person name="Obille A."/>
            <person name="Becker A."/>
            <person name="Abrahante J.E."/>
            <person name="Garbe J."/>
            <person name="Badalamenti J.P."/>
            <person name="Herman A."/>
            <person name="Mangelson H."/>
            <person name="Liachko I."/>
            <person name="Sullivan S."/>
            <person name="Sone E.D."/>
            <person name="Koren S."/>
            <person name="Silverstein K.A.T."/>
            <person name="Beckman K.B."/>
            <person name="Gohl D.M."/>
        </authorList>
    </citation>
    <scope>NUCLEOTIDE SEQUENCE</scope>
    <source>
        <strain evidence="1">Duluth1</strain>
        <tissue evidence="1">Whole animal</tissue>
    </source>
</reference>
<dbReference type="PANTHER" id="PTHR45823">
    <property type="entry name" value="T-SNARE COILED-COIL HOMOLOGY DOMAIN-CONTAINING PROTEIN"/>
    <property type="match status" value="1"/>
</dbReference>
<protein>
    <submittedName>
        <fullName evidence="1">Uncharacterized protein</fullName>
    </submittedName>
</protein>
<dbReference type="EMBL" id="JAIWYP010000009">
    <property type="protein sequence ID" value="KAH3776619.1"/>
    <property type="molecule type" value="Genomic_DNA"/>
</dbReference>
<evidence type="ECO:0000313" key="1">
    <source>
        <dbReference type="EMBL" id="KAH3776619.1"/>
    </source>
</evidence>
<accession>A0A9D4E9W0</accession>
<dbReference type="Proteomes" id="UP000828390">
    <property type="component" value="Unassembled WGS sequence"/>
</dbReference>
<organism evidence="1 2">
    <name type="scientific">Dreissena polymorpha</name>
    <name type="common">Zebra mussel</name>
    <name type="synonym">Mytilus polymorpha</name>
    <dbReference type="NCBI Taxonomy" id="45954"/>
    <lineage>
        <taxon>Eukaryota</taxon>
        <taxon>Metazoa</taxon>
        <taxon>Spiralia</taxon>
        <taxon>Lophotrochozoa</taxon>
        <taxon>Mollusca</taxon>
        <taxon>Bivalvia</taxon>
        <taxon>Autobranchia</taxon>
        <taxon>Heteroconchia</taxon>
        <taxon>Euheterodonta</taxon>
        <taxon>Imparidentia</taxon>
        <taxon>Neoheterodontei</taxon>
        <taxon>Myida</taxon>
        <taxon>Dreissenoidea</taxon>
        <taxon>Dreissenidae</taxon>
        <taxon>Dreissena</taxon>
    </lineage>
</organism>
<gene>
    <name evidence="1" type="ORF">DPMN_178050</name>
</gene>
<reference evidence="1" key="2">
    <citation type="submission" date="2020-11" db="EMBL/GenBank/DDBJ databases">
        <authorList>
            <person name="McCartney M.A."/>
            <person name="Auch B."/>
            <person name="Kono T."/>
            <person name="Mallez S."/>
            <person name="Becker A."/>
            <person name="Gohl D.M."/>
            <person name="Silverstein K.A.T."/>
            <person name="Koren S."/>
            <person name="Bechman K.B."/>
            <person name="Herman A."/>
            <person name="Abrahante J.E."/>
            <person name="Garbe J."/>
        </authorList>
    </citation>
    <scope>NUCLEOTIDE SEQUENCE</scope>
    <source>
        <strain evidence="1">Duluth1</strain>
        <tissue evidence="1">Whole animal</tissue>
    </source>
</reference>
<name>A0A9D4E9W0_DREPO</name>
<keyword evidence="2" id="KW-1185">Reference proteome</keyword>